<dbReference type="EMBL" id="NMUH01000420">
    <property type="protein sequence ID" value="MQL78850.1"/>
    <property type="molecule type" value="Genomic_DNA"/>
</dbReference>
<feature type="transmembrane region" description="Helical" evidence="1">
    <location>
        <begin position="419"/>
        <end position="436"/>
    </location>
</feature>
<dbReference type="AlphaFoldDB" id="A0A843UA65"/>
<evidence type="ECO:0000313" key="3">
    <source>
        <dbReference type="Proteomes" id="UP000652761"/>
    </source>
</evidence>
<keyword evidence="1" id="KW-0812">Transmembrane</keyword>
<feature type="transmembrane region" description="Helical" evidence="1">
    <location>
        <begin position="206"/>
        <end position="225"/>
    </location>
</feature>
<keyword evidence="1" id="KW-0472">Membrane</keyword>
<feature type="transmembrane region" description="Helical" evidence="1">
    <location>
        <begin position="443"/>
        <end position="463"/>
    </location>
</feature>
<organism evidence="2 3">
    <name type="scientific">Colocasia esculenta</name>
    <name type="common">Wild taro</name>
    <name type="synonym">Arum esculentum</name>
    <dbReference type="NCBI Taxonomy" id="4460"/>
    <lineage>
        <taxon>Eukaryota</taxon>
        <taxon>Viridiplantae</taxon>
        <taxon>Streptophyta</taxon>
        <taxon>Embryophyta</taxon>
        <taxon>Tracheophyta</taxon>
        <taxon>Spermatophyta</taxon>
        <taxon>Magnoliopsida</taxon>
        <taxon>Liliopsida</taxon>
        <taxon>Araceae</taxon>
        <taxon>Aroideae</taxon>
        <taxon>Colocasieae</taxon>
        <taxon>Colocasia</taxon>
    </lineage>
</organism>
<keyword evidence="3" id="KW-1185">Reference proteome</keyword>
<proteinExistence type="predicted"/>
<name>A0A843UA65_COLES</name>
<accession>A0A843UA65</accession>
<protein>
    <submittedName>
        <fullName evidence="2">Uncharacterized protein</fullName>
    </submittedName>
</protein>
<evidence type="ECO:0000313" key="2">
    <source>
        <dbReference type="EMBL" id="MQL78850.1"/>
    </source>
</evidence>
<sequence length="630" mass="67963">LLSRRFTQSRQGCHGALARRNGVAMALGVATVPVLPRVLPLAWLCVSVCPRVGFALRTFWEGTRQVASLRSATEGDTIVAVSWQWSLLRECSGLRACSSWQPTEQTLEMRAKRGLNSGAKSFVELSCLGRDAKVVEAILFPAWPRQSFVSLPRSTLFPEPRREVRREVGQAAVLRVLCVSVAALSHPSAGVEAGARLASRACGLRIPVLAASGGGLVVIIVTALLHDFLLLWPLRDCVVTRRVRAVVARLAVDSLEVVFSYGGQLQASPGAVLVVVFGAFERVCVTKAERACVWCGLHRCRVVCGIALRHLPVVVVSLVLAGCELWQRCIAWLPCILSGALVVLVEVLLGPACVVSAVLLAAVFSLMVSSAMLVDFVCPQGAGGLLCFCVLSQMVVWAGAGMACCALSGLRFFACGFCFGAYGSTVCLCSSVLVLCRLEPWCIVLYLGWLLVLVIVPCVVPYACGSIGVVSVLVWLCVALVSLEAEGSLLSVCLVTCAVHPKEFSRVSTCKLAKEMWDKLEIIYKGHMRGECPELKKTLKNKFTFKKAKAMMATWSDEDEDDNAHGSSKDEEIQCLMARSEDSNEVVSVAWDPHPQEPVEGVLQATSVLELAADWADSGAEGKMRFGQQH</sequence>
<feature type="transmembrane region" description="Helical" evidence="1">
    <location>
        <begin position="385"/>
        <end position="413"/>
    </location>
</feature>
<feature type="non-terminal residue" evidence="2">
    <location>
        <position position="1"/>
    </location>
</feature>
<dbReference type="Proteomes" id="UP000652761">
    <property type="component" value="Unassembled WGS sequence"/>
</dbReference>
<keyword evidence="1" id="KW-1133">Transmembrane helix</keyword>
<feature type="transmembrane region" description="Helical" evidence="1">
    <location>
        <begin position="355"/>
        <end position="378"/>
    </location>
</feature>
<reference evidence="2" key="1">
    <citation type="submission" date="2017-07" db="EMBL/GenBank/DDBJ databases">
        <title>Taro Niue Genome Assembly and Annotation.</title>
        <authorList>
            <person name="Atibalentja N."/>
            <person name="Keating K."/>
            <person name="Fields C.J."/>
        </authorList>
    </citation>
    <scope>NUCLEOTIDE SEQUENCE</scope>
    <source>
        <strain evidence="2">Niue_2</strain>
        <tissue evidence="2">Leaf</tissue>
    </source>
</reference>
<evidence type="ECO:0000256" key="1">
    <source>
        <dbReference type="SAM" id="Phobius"/>
    </source>
</evidence>
<comment type="caution">
    <text evidence="2">The sequence shown here is derived from an EMBL/GenBank/DDBJ whole genome shotgun (WGS) entry which is preliminary data.</text>
</comment>
<gene>
    <name evidence="2" type="ORF">Taro_011287</name>
</gene>
<feature type="transmembrane region" description="Helical" evidence="1">
    <location>
        <begin position="330"/>
        <end position="349"/>
    </location>
</feature>